<keyword evidence="2 6" id="KW-0699">rRNA-binding</keyword>
<dbReference type="PANTHER" id="PTHR21349">
    <property type="entry name" value="50S RIBOSOMAL PROTEIN L21"/>
    <property type="match status" value="1"/>
</dbReference>
<sequence length="103" mass="11433">MYAIVEIAGQQIKVEKDRFVYVNRLDGEAGADLTFDKVLLVDNGGDVSVGVPTVSGASVSAKILEHVKGEKVIIFKKKRRKGYRKKNGHRQQYTKIMINGISL</sequence>
<dbReference type="EMBL" id="JASJOT010000017">
    <property type="protein sequence ID" value="MDJ1495757.1"/>
    <property type="molecule type" value="Genomic_DNA"/>
</dbReference>
<comment type="subunit">
    <text evidence="6">Part of the 50S ribosomal subunit. Contacts protein L20.</text>
</comment>
<dbReference type="GO" id="GO:0005840">
    <property type="term" value="C:ribosome"/>
    <property type="evidence" value="ECO:0007669"/>
    <property type="project" value="UniProtKB-KW"/>
</dbReference>
<keyword evidence="3 6" id="KW-0694">RNA-binding</keyword>
<reference evidence="8 10" key="1">
    <citation type="submission" date="2023-05" db="EMBL/GenBank/DDBJ databases">
        <authorList>
            <person name="Zhang X."/>
        </authorList>
    </citation>
    <scope>NUCLEOTIDE SEQUENCE</scope>
    <source>
        <strain evidence="9 10">DM2B3-1</strain>
        <strain evidence="8">YF14B1</strain>
    </source>
</reference>
<evidence type="ECO:0000256" key="6">
    <source>
        <dbReference type="HAMAP-Rule" id="MF_01363"/>
    </source>
</evidence>
<dbReference type="InterPro" id="IPR028909">
    <property type="entry name" value="bL21-like"/>
</dbReference>
<evidence type="ECO:0000313" key="11">
    <source>
        <dbReference type="Proteomes" id="UP001241110"/>
    </source>
</evidence>
<dbReference type="EMBL" id="JASJOS010000011">
    <property type="protein sequence ID" value="MDJ1483432.1"/>
    <property type="molecule type" value="Genomic_DNA"/>
</dbReference>
<dbReference type="Proteomes" id="UP001241110">
    <property type="component" value="Unassembled WGS sequence"/>
</dbReference>
<dbReference type="AlphaFoldDB" id="A0AAE3QQ54"/>
<proteinExistence type="inferred from homology"/>
<accession>A0AAE3QQ54</accession>
<gene>
    <name evidence="6 8" type="primary">rplU</name>
    <name evidence="8" type="ORF">QNI16_23230</name>
    <name evidence="9" type="ORF">QNI19_22665</name>
</gene>
<organism evidence="8 11">
    <name type="scientific">Xanthocytophaga flava</name>
    <dbReference type="NCBI Taxonomy" id="3048013"/>
    <lineage>
        <taxon>Bacteria</taxon>
        <taxon>Pseudomonadati</taxon>
        <taxon>Bacteroidota</taxon>
        <taxon>Cytophagia</taxon>
        <taxon>Cytophagales</taxon>
        <taxon>Rhodocytophagaceae</taxon>
        <taxon>Xanthocytophaga</taxon>
    </lineage>
</organism>
<dbReference type="GO" id="GO:1990904">
    <property type="term" value="C:ribonucleoprotein complex"/>
    <property type="evidence" value="ECO:0007669"/>
    <property type="project" value="UniProtKB-KW"/>
</dbReference>
<evidence type="ECO:0000313" key="8">
    <source>
        <dbReference type="EMBL" id="MDJ1483432.1"/>
    </source>
</evidence>
<dbReference type="Proteomes" id="UP001228581">
    <property type="component" value="Unassembled WGS sequence"/>
</dbReference>
<keyword evidence="5 6" id="KW-0687">Ribonucleoprotein</keyword>
<name>A0AAE3QQ54_9BACT</name>
<evidence type="ECO:0000256" key="3">
    <source>
        <dbReference type="ARBA" id="ARBA00022884"/>
    </source>
</evidence>
<protein>
    <recommendedName>
        <fullName evidence="6">Large ribosomal subunit protein bL21</fullName>
    </recommendedName>
</protein>
<dbReference type="InterPro" id="IPR036164">
    <property type="entry name" value="bL21-like_sf"/>
</dbReference>
<evidence type="ECO:0000313" key="10">
    <source>
        <dbReference type="Proteomes" id="UP001228581"/>
    </source>
</evidence>
<dbReference type="GO" id="GO:0006412">
    <property type="term" value="P:translation"/>
    <property type="evidence" value="ECO:0007669"/>
    <property type="project" value="UniProtKB-UniRule"/>
</dbReference>
<dbReference type="HAMAP" id="MF_01363">
    <property type="entry name" value="Ribosomal_bL21"/>
    <property type="match status" value="1"/>
</dbReference>
<evidence type="ECO:0000256" key="1">
    <source>
        <dbReference type="ARBA" id="ARBA00008563"/>
    </source>
</evidence>
<evidence type="ECO:0000256" key="5">
    <source>
        <dbReference type="ARBA" id="ARBA00023274"/>
    </source>
</evidence>
<keyword evidence="4 6" id="KW-0689">Ribosomal protein</keyword>
<dbReference type="GO" id="GO:0005737">
    <property type="term" value="C:cytoplasm"/>
    <property type="evidence" value="ECO:0007669"/>
    <property type="project" value="UniProtKB-ARBA"/>
</dbReference>
<evidence type="ECO:0000256" key="4">
    <source>
        <dbReference type="ARBA" id="ARBA00022980"/>
    </source>
</evidence>
<comment type="similarity">
    <text evidence="1 6 7">Belongs to the bacterial ribosomal protein bL21 family.</text>
</comment>
<comment type="function">
    <text evidence="6 7">This protein binds to 23S rRNA in the presence of protein L20.</text>
</comment>
<dbReference type="GO" id="GO:0019843">
    <property type="term" value="F:rRNA binding"/>
    <property type="evidence" value="ECO:0007669"/>
    <property type="project" value="UniProtKB-UniRule"/>
</dbReference>
<dbReference type="InterPro" id="IPR018258">
    <property type="entry name" value="Ribosomal_bL21_CS"/>
</dbReference>
<comment type="caution">
    <text evidence="8">The sequence shown here is derived from an EMBL/GenBank/DDBJ whole genome shotgun (WGS) entry which is preliminary data.</text>
</comment>
<dbReference type="PROSITE" id="PS01169">
    <property type="entry name" value="RIBOSOMAL_L21"/>
    <property type="match status" value="1"/>
</dbReference>
<evidence type="ECO:0000313" key="9">
    <source>
        <dbReference type="EMBL" id="MDJ1495757.1"/>
    </source>
</evidence>
<evidence type="ECO:0000256" key="2">
    <source>
        <dbReference type="ARBA" id="ARBA00022730"/>
    </source>
</evidence>
<dbReference type="InterPro" id="IPR001787">
    <property type="entry name" value="Ribosomal_bL21"/>
</dbReference>
<dbReference type="SUPFAM" id="SSF141091">
    <property type="entry name" value="L21p-like"/>
    <property type="match status" value="1"/>
</dbReference>
<dbReference type="Pfam" id="PF00829">
    <property type="entry name" value="Ribosomal_L21p"/>
    <property type="match status" value="1"/>
</dbReference>
<dbReference type="RefSeq" id="WP_313983263.1">
    <property type="nucleotide sequence ID" value="NZ_JASJOR010000020.1"/>
</dbReference>
<dbReference type="PANTHER" id="PTHR21349:SF0">
    <property type="entry name" value="LARGE RIBOSOMAL SUBUNIT PROTEIN BL21M"/>
    <property type="match status" value="1"/>
</dbReference>
<evidence type="ECO:0000256" key="7">
    <source>
        <dbReference type="RuleBase" id="RU000562"/>
    </source>
</evidence>
<keyword evidence="10" id="KW-1185">Reference proteome</keyword>
<dbReference type="NCBIfam" id="TIGR00061">
    <property type="entry name" value="L21"/>
    <property type="match status" value="1"/>
</dbReference>
<dbReference type="GO" id="GO:0003735">
    <property type="term" value="F:structural constituent of ribosome"/>
    <property type="evidence" value="ECO:0007669"/>
    <property type="project" value="InterPro"/>
</dbReference>